<protein>
    <submittedName>
        <fullName evidence="4">4-aminobutyrate aminotransferase</fullName>
        <ecNumber evidence="4">2.6.1.19</ecNumber>
    </submittedName>
</protein>
<feature type="non-terminal residue" evidence="4">
    <location>
        <position position="1"/>
    </location>
</feature>
<sequence length="181" mass="19663">MGRTGKMFAIEYFNTKADVYCIAKGIASGLPLGACVARSGIMDWQPGSHASTFGGNPVSCVAALKTIELLEHGLIENAAKLGDIAMARIREMETHYDCIGDVRGKGLMLAIEFVGDQITKDPVRDKRDAVVYECFKHGLLLLGAGESAVRFIPPLIITEGQLQVGLDIFEKVLKKVFRMFG</sequence>
<dbReference type="InterPro" id="IPR050103">
    <property type="entry name" value="Class-III_PLP-dep_AT"/>
</dbReference>
<dbReference type="GO" id="GO:0042802">
    <property type="term" value="F:identical protein binding"/>
    <property type="evidence" value="ECO:0007669"/>
    <property type="project" value="TreeGrafter"/>
</dbReference>
<dbReference type="EMBL" id="LJNI01000142">
    <property type="protein sequence ID" value="KPJ71107.1"/>
    <property type="molecule type" value="Genomic_DNA"/>
</dbReference>
<keyword evidence="4" id="KW-0032">Aminotransferase</keyword>
<name>A0A0S7Y988_UNCT6</name>
<dbReference type="InterPro" id="IPR015424">
    <property type="entry name" value="PyrdxlP-dep_Trfase"/>
</dbReference>
<keyword evidence="4" id="KW-0808">Transferase</keyword>
<dbReference type="PANTHER" id="PTHR11986:SF58">
    <property type="entry name" value="LEUCINE_METHIONINE RACEMASE"/>
    <property type="match status" value="1"/>
</dbReference>
<comment type="caution">
    <text evidence="4">The sequence shown here is derived from an EMBL/GenBank/DDBJ whole genome shotgun (WGS) entry which is preliminary data.</text>
</comment>
<dbReference type="Gene3D" id="3.90.1150.10">
    <property type="entry name" value="Aspartate Aminotransferase, domain 1"/>
    <property type="match status" value="1"/>
</dbReference>
<dbReference type="Gene3D" id="3.40.640.10">
    <property type="entry name" value="Type I PLP-dependent aspartate aminotransferase-like (Major domain)"/>
    <property type="match status" value="1"/>
</dbReference>
<accession>A0A0S7Y988</accession>
<evidence type="ECO:0000256" key="2">
    <source>
        <dbReference type="ARBA" id="ARBA00008954"/>
    </source>
</evidence>
<dbReference type="SUPFAM" id="SSF53383">
    <property type="entry name" value="PLP-dependent transferases"/>
    <property type="match status" value="1"/>
</dbReference>
<dbReference type="PANTHER" id="PTHR11986">
    <property type="entry name" value="AMINOTRANSFERASE CLASS III"/>
    <property type="match status" value="1"/>
</dbReference>
<evidence type="ECO:0000256" key="3">
    <source>
        <dbReference type="ARBA" id="ARBA00022898"/>
    </source>
</evidence>
<proteinExistence type="inferred from homology"/>
<dbReference type="AlphaFoldDB" id="A0A0S7Y988"/>
<comment type="similarity">
    <text evidence="2">Belongs to the class-III pyridoxal-phosphate-dependent aminotransferase family.</text>
</comment>
<evidence type="ECO:0000313" key="4">
    <source>
        <dbReference type="EMBL" id="KPJ71107.1"/>
    </source>
</evidence>
<reference evidence="4 5" key="1">
    <citation type="journal article" date="2015" name="Microbiome">
        <title>Genomic resolution of linkages in carbon, nitrogen, and sulfur cycling among widespread estuary sediment bacteria.</title>
        <authorList>
            <person name="Baker B.J."/>
            <person name="Lazar C.S."/>
            <person name="Teske A.P."/>
            <person name="Dick G.J."/>
        </authorList>
    </citation>
    <scope>NUCLEOTIDE SEQUENCE [LARGE SCALE GENOMIC DNA]</scope>
    <source>
        <strain evidence="4">DG_78</strain>
    </source>
</reference>
<dbReference type="Pfam" id="PF00202">
    <property type="entry name" value="Aminotran_3"/>
    <property type="match status" value="1"/>
</dbReference>
<organism evidence="4 5">
    <name type="scientific">candidate division TA06 bacterium DG_78</name>
    <dbReference type="NCBI Taxonomy" id="1703772"/>
    <lineage>
        <taxon>Bacteria</taxon>
        <taxon>Bacteria division TA06</taxon>
    </lineage>
</organism>
<evidence type="ECO:0000313" key="5">
    <source>
        <dbReference type="Proteomes" id="UP000051012"/>
    </source>
</evidence>
<dbReference type="GO" id="GO:0034386">
    <property type="term" value="F:4-aminobutyrate:2-oxoglutarate transaminase activity"/>
    <property type="evidence" value="ECO:0007669"/>
    <property type="project" value="UniProtKB-EC"/>
</dbReference>
<dbReference type="InterPro" id="IPR015421">
    <property type="entry name" value="PyrdxlP-dep_Trfase_major"/>
</dbReference>
<dbReference type="PATRIC" id="fig|1703772.3.peg.1057"/>
<dbReference type="Proteomes" id="UP000051012">
    <property type="component" value="Unassembled WGS sequence"/>
</dbReference>
<dbReference type="InterPro" id="IPR005814">
    <property type="entry name" value="Aminotrans_3"/>
</dbReference>
<evidence type="ECO:0000256" key="1">
    <source>
        <dbReference type="ARBA" id="ARBA00001933"/>
    </source>
</evidence>
<comment type="cofactor">
    <cofactor evidence="1">
        <name>pyridoxal 5'-phosphate</name>
        <dbReference type="ChEBI" id="CHEBI:597326"/>
    </cofactor>
</comment>
<dbReference type="GO" id="GO:0030170">
    <property type="term" value="F:pyridoxal phosphate binding"/>
    <property type="evidence" value="ECO:0007669"/>
    <property type="project" value="InterPro"/>
</dbReference>
<gene>
    <name evidence="4" type="ORF">AMJ52_09070</name>
</gene>
<keyword evidence="3" id="KW-0663">Pyridoxal phosphate</keyword>
<dbReference type="InterPro" id="IPR015422">
    <property type="entry name" value="PyrdxlP-dep_Trfase_small"/>
</dbReference>
<dbReference type="EC" id="2.6.1.19" evidence="4"/>